<organism evidence="2">
    <name type="scientific">Siphoviridae sp. ctCCX1</name>
    <dbReference type="NCBI Taxonomy" id="2823567"/>
    <lineage>
        <taxon>Viruses</taxon>
        <taxon>Duplodnaviria</taxon>
        <taxon>Heunggongvirae</taxon>
        <taxon>Uroviricota</taxon>
        <taxon>Caudoviricetes</taxon>
    </lineage>
</organism>
<protein>
    <submittedName>
        <fullName evidence="2">Uncharacterized protein</fullName>
    </submittedName>
</protein>
<keyword evidence="1" id="KW-0472">Membrane</keyword>
<feature type="transmembrane region" description="Helical" evidence="1">
    <location>
        <begin position="12"/>
        <end position="32"/>
    </location>
</feature>
<sequence>MGALFYSLKRIFCCYILVLLNIILIFVCWAQTNDSPPHIV</sequence>
<name>A0A8S5LDL8_9CAUD</name>
<keyword evidence="1" id="KW-1133">Transmembrane helix</keyword>
<keyword evidence="1" id="KW-0812">Transmembrane</keyword>
<evidence type="ECO:0000313" key="2">
    <source>
        <dbReference type="EMBL" id="DAD68022.1"/>
    </source>
</evidence>
<proteinExistence type="predicted"/>
<accession>A0A8S5LDL8</accession>
<evidence type="ECO:0000256" key="1">
    <source>
        <dbReference type="SAM" id="Phobius"/>
    </source>
</evidence>
<reference evidence="2" key="1">
    <citation type="journal article" date="2021" name="Proc. Natl. Acad. Sci. U.S.A.">
        <title>A Catalog of Tens of Thousands of Viruses from Human Metagenomes Reveals Hidden Associations with Chronic Diseases.</title>
        <authorList>
            <person name="Tisza M.J."/>
            <person name="Buck C.B."/>
        </authorList>
    </citation>
    <scope>NUCLEOTIDE SEQUENCE</scope>
    <source>
        <strain evidence="2">CtCCX1</strain>
    </source>
</reference>
<dbReference type="EMBL" id="BK014690">
    <property type="protein sequence ID" value="DAD68022.1"/>
    <property type="molecule type" value="Genomic_DNA"/>
</dbReference>